<dbReference type="EMBL" id="JACHKZ010000014">
    <property type="protein sequence ID" value="MBB6578390.1"/>
    <property type="molecule type" value="Genomic_DNA"/>
</dbReference>
<accession>A0ABR6RGV5</accession>
<protein>
    <recommendedName>
        <fullName evidence="5">IPTL-CTERM sorting domain-containing protein</fullName>
    </recommendedName>
</protein>
<organism evidence="3 4">
    <name type="scientific">Comamonas odontotermitis</name>
    <dbReference type="NCBI Taxonomy" id="379895"/>
    <lineage>
        <taxon>Bacteria</taxon>
        <taxon>Pseudomonadati</taxon>
        <taxon>Pseudomonadota</taxon>
        <taxon>Betaproteobacteria</taxon>
        <taxon>Burkholderiales</taxon>
        <taxon>Comamonadaceae</taxon>
        <taxon>Comamonas</taxon>
    </lineage>
</organism>
<evidence type="ECO:0000256" key="1">
    <source>
        <dbReference type="SAM" id="Phobius"/>
    </source>
</evidence>
<reference evidence="3 4" key="1">
    <citation type="submission" date="2020-08" db="EMBL/GenBank/DDBJ databases">
        <title>Functional genomics of gut bacteria from endangered species of beetles.</title>
        <authorList>
            <person name="Carlos-Shanley C."/>
        </authorList>
    </citation>
    <scope>NUCLEOTIDE SEQUENCE [LARGE SCALE GENOMIC DNA]</scope>
    <source>
        <strain evidence="3 4">S00124</strain>
    </source>
</reference>
<keyword evidence="1" id="KW-1133">Transmembrane helix</keyword>
<keyword evidence="2" id="KW-0732">Signal</keyword>
<name>A0ABR6RGV5_9BURK</name>
<dbReference type="SUPFAM" id="SSF141072">
    <property type="entry name" value="CalX-like"/>
    <property type="match status" value="1"/>
</dbReference>
<feature type="transmembrane region" description="Helical" evidence="1">
    <location>
        <begin position="420"/>
        <end position="438"/>
    </location>
</feature>
<evidence type="ECO:0000256" key="2">
    <source>
        <dbReference type="SAM" id="SignalP"/>
    </source>
</evidence>
<dbReference type="RefSeq" id="WP_184708807.1">
    <property type="nucleotide sequence ID" value="NZ_JACHKZ010000014.1"/>
</dbReference>
<dbReference type="InterPro" id="IPR038081">
    <property type="entry name" value="CalX-like_sf"/>
</dbReference>
<sequence length="446" mass="42233">MTHPFFLRDGMRPALPAAALLALCLASGGVHAQTITYTPAAPQAAPDVVPAGVGAIKVIVRGGAGGAGAYDGVVGGKGAAGSQVDAIIRVQPGQTITAGAGSGGQGGATYARSSSLSGGAGGNGAGSGGNGAAMGPSFVSGGGAGGGGASFLNVGGAWVRAGGGGGGGGDSFQAAPVADASAVALFTPEVAACATPAPGSAGLQGPGDGGGGGGGGGGYQGAAGTGGNYGVDTAQSAGSGGMGGSCTYSTAPNTISSPVATVPGSPTAPIPNTDPSPNGVDGLVSFEYIYQPTVTIACDKSALTDSANQQSVCTVTASTPAPTGGLSVPFTISAADPQYTTQSCSSPVVIPEGQTQAPACTIIANDNQVAGETPVTVTLQITGSNDFLTGTPAQASVVITNDDNGTVTPPVATPQPVPSLGGWATLLLTGVLGALVWMRRKAFMNL</sequence>
<evidence type="ECO:0000313" key="4">
    <source>
        <dbReference type="Proteomes" id="UP000562492"/>
    </source>
</evidence>
<proteinExistence type="predicted"/>
<comment type="caution">
    <text evidence="3">The sequence shown here is derived from an EMBL/GenBank/DDBJ whole genome shotgun (WGS) entry which is preliminary data.</text>
</comment>
<feature type="chain" id="PRO_5046107619" description="IPTL-CTERM sorting domain-containing protein" evidence="2">
    <location>
        <begin position="33"/>
        <end position="446"/>
    </location>
</feature>
<feature type="signal peptide" evidence="2">
    <location>
        <begin position="1"/>
        <end position="32"/>
    </location>
</feature>
<keyword evidence="4" id="KW-1185">Reference proteome</keyword>
<dbReference type="Proteomes" id="UP000562492">
    <property type="component" value="Unassembled WGS sequence"/>
</dbReference>
<evidence type="ECO:0000313" key="3">
    <source>
        <dbReference type="EMBL" id="MBB6578390.1"/>
    </source>
</evidence>
<evidence type="ECO:0008006" key="5">
    <source>
        <dbReference type="Google" id="ProtNLM"/>
    </source>
</evidence>
<gene>
    <name evidence="3" type="ORF">HNP33_002472</name>
</gene>
<keyword evidence="1" id="KW-0472">Membrane</keyword>
<keyword evidence="1" id="KW-0812">Transmembrane</keyword>